<evidence type="ECO:0000313" key="3">
    <source>
        <dbReference type="Proteomes" id="UP001419910"/>
    </source>
</evidence>
<feature type="region of interest" description="Disordered" evidence="1">
    <location>
        <begin position="99"/>
        <end position="146"/>
    </location>
</feature>
<gene>
    <name evidence="2" type="ORF">ABC974_29005</name>
</gene>
<evidence type="ECO:0000256" key="1">
    <source>
        <dbReference type="SAM" id="MobiDB-lite"/>
    </source>
</evidence>
<feature type="non-terminal residue" evidence="2">
    <location>
        <position position="1"/>
    </location>
</feature>
<accession>A0ABU9YCY6</accession>
<keyword evidence="3" id="KW-1185">Reference proteome</keyword>
<name>A0ABU9YCY6_9SPHN</name>
<comment type="caution">
    <text evidence="2">The sequence shown here is derived from an EMBL/GenBank/DDBJ whole genome shotgun (WGS) entry which is preliminary data.</text>
</comment>
<evidence type="ECO:0000313" key="2">
    <source>
        <dbReference type="EMBL" id="MEN2793683.1"/>
    </source>
</evidence>
<reference evidence="2 3" key="1">
    <citation type="submission" date="2024-05" db="EMBL/GenBank/DDBJ databases">
        <authorList>
            <person name="Liu Q."/>
            <person name="Xin Y.-H."/>
        </authorList>
    </citation>
    <scope>NUCLEOTIDE SEQUENCE [LARGE SCALE GENOMIC DNA]</scope>
    <source>
        <strain evidence="2 3">CGMCC 1.10181</strain>
    </source>
</reference>
<organism evidence="2 3">
    <name type="scientific">Sphingomonas oligophenolica</name>
    <dbReference type="NCBI Taxonomy" id="301154"/>
    <lineage>
        <taxon>Bacteria</taxon>
        <taxon>Pseudomonadati</taxon>
        <taxon>Pseudomonadota</taxon>
        <taxon>Alphaproteobacteria</taxon>
        <taxon>Sphingomonadales</taxon>
        <taxon>Sphingomonadaceae</taxon>
        <taxon>Sphingomonas</taxon>
    </lineage>
</organism>
<feature type="compositionally biased region" description="Basic and acidic residues" evidence="1">
    <location>
        <begin position="99"/>
        <end position="108"/>
    </location>
</feature>
<protein>
    <submittedName>
        <fullName evidence="2">DUF5372 family protein</fullName>
    </submittedName>
</protein>
<sequence>SQATGDTAKIEGLIPHVTVTCPRHPLFGERFEVLAPESDRGPAWVTIKVAHGGRRNILRAVTDLATAPPDSKIAPLVSGLVLIRVVALAEALRRNLEEVECEDGREPTENTAEGRCVGEPVASEPTPTGSDFSPGSLRRPGGLPRS</sequence>
<dbReference type="Proteomes" id="UP001419910">
    <property type="component" value="Unassembled WGS sequence"/>
</dbReference>
<dbReference type="EMBL" id="JBDIME010000073">
    <property type="protein sequence ID" value="MEN2793683.1"/>
    <property type="molecule type" value="Genomic_DNA"/>
</dbReference>
<dbReference type="RefSeq" id="WP_345840611.1">
    <property type="nucleotide sequence ID" value="NZ_JBDIME010000073.1"/>
</dbReference>
<proteinExistence type="predicted"/>